<keyword evidence="5" id="KW-0808">Transferase</keyword>
<evidence type="ECO:0000256" key="5">
    <source>
        <dbReference type="ARBA" id="ARBA00022679"/>
    </source>
</evidence>
<proteinExistence type="predicted"/>
<evidence type="ECO:0000256" key="1">
    <source>
        <dbReference type="ARBA" id="ARBA00001946"/>
    </source>
</evidence>
<dbReference type="PANTHER" id="PTHR30040">
    <property type="entry name" value="THIAMINE BIOSYNTHESIS LIPOPROTEIN APBE"/>
    <property type="match status" value="1"/>
</dbReference>
<evidence type="ECO:0000256" key="7">
    <source>
        <dbReference type="ARBA" id="ARBA00022827"/>
    </source>
</evidence>
<evidence type="ECO:0000256" key="2">
    <source>
        <dbReference type="ARBA" id="ARBA00011955"/>
    </source>
</evidence>
<evidence type="ECO:0000256" key="4">
    <source>
        <dbReference type="ARBA" id="ARBA00022630"/>
    </source>
</evidence>
<dbReference type="AlphaFoldDB" id="A0A3B1BYJ1"/>
<evidence type="ECO:0000256" key="9">
    <source>
        <dbReference type="ARBA" id="ARBA00031306"/>
    </source>
</evidence>
<dbReference type="InterPro" id="IPR024932">
    <property type="entry name" value="ApbE"/>
</dbReference>
<dbReference type="Pfam" id="PF02424">
    <property type="entry name" value="ApbE"/>
    <property type="match status" value="1"/>
</dbReference>
<accession>A0A3B1BYJ1</accession>
<keyword evidence="4" id="KW-0285">Flavoprotein</keyword>
<feature type="non-terminal residue" evidence="11">
    <location>
        <position position="1"/>
    </location>
</feature>
<dbReference type="SUPFAM" id="SSF143631">
    <property type="entry name" value="ApbE-like"/>
    <property type="match status" value="1"/>
</dbReference>
<keyword evidence="6" id="KW-0479">Metal-binding</keyword>
<sequence>DKICELLLEWDIENAFIHGGGSSVKSIGNLSKYHGWPITVSNPSNPKQTLADILIKDFSISASGIKKGEHIFNPVLGQPVMKRNAAWAIADSAAVSDALSTAFMIMDIDSILELCRTNSDINAMIIEGEKEDLAKEDLIISDSFEGVKILL</sequence>
<dbReference type="InterPro" id="IPR003374">
    <property type="entry name" value="ApbE-like_sf"/>
</dbReference>
<comment type="cofactor">
    <cofactor evidence="1">
        <name>Mg(2+)</name>
        <dbReference type="ChEBI" id="CHEBI:18420"/>
    </cofactor>
</comment>
<evidence type="ECO:0000313" key="11">
    <source>
        <dbReference type="EMBL" id="VAX15760.1"/>
    </source>
</evidence>
<dbReference type="EC" id="2.7.1.180" evidence="2"/>
<gene>
    <name evidence="11" type="ORF">MNBD_IGNAVI01-1627</name>
</gene>
<name>A0A3B1BYJ1_9ZZZZ</name>
<dbReference type="EMBL" id="UOGD01000026">
    <property type="protein sequence ID" value="VAX15760.1"/>
    <property type="molecule type" value="Genomic_DNA"/>
</dbReference>
<dbReference type="Gene3D" id="3.10.520.10">
    <property type="entry name" value="ApbE-like domains"/>
    <property type="match status" value="1"/>
</dbReference>
<dbReference type="PANTHER" id="PTHR30040:SF2">
    <property type="entry name" value="FAD:PROTEIN FMN TRANSFERASE"/>
    <property type="match status" value="1"/>
</dbReference>
<reference evidence="11" key="1">
    <citation type="submission" date="2018-06" db="EMBL/GenBank/DDBJ databases">
        <authorList>
            <person name="Zhirakovskaya E."/>
        </authorList>
    </citation>
    <scope>NUCLEOTIDE SEQUENCE</scope>
</reference>
<evidence type="ECO:0000256" key="6">
    <source>
        <dbReference type="ARBA" id="ARBA00022723"/>
    </source>
</evidence>
<evidence type="ECO:0000256" key="10">
    <source>
        <dbReference type="ARBA" id="ARBA00048540"/>
    </source>
</evidence>
<keyword evidence="7" id="KW-0274">FAD</keyword>
<comment type="catalytic activity">
    <reaction evidence="10">
        <text>L-threonyl-[protein] + FAD = FMN-L-threonyl-[protein] + AMP + H(+)</text>
        <dbReference type="Rhea" id="RHEA:36847"/>
        <dbReference type="Rhea" id="RHEA-COMP:11060"/>
        <dbReference type="Rhea" id="RHEA-COMP:11061"/>
        <dbReference type="ChEBI" id="CHEBI:15378"/>
        <dbReference type="ChEBI" id="CHEBI:30013"/>
        <dbReference type="ChEBI" id="CHEBI:57692"/>
        <dbReference type="ChEBI" id="CHEBI:74257"/>
        <dbReference type="ChEBI" id="CHEBI:456215"/>
        <dbReference type="EC" id="2.7.1.180"/>
    </reaction>
</comment>
<dbReference type="GO" id="GO:0016740">
    <property type="term" value="F:transferase activity"/>
    <property type="evidence" value="ECO:0007669"/>
    <property type="project" value="UniProtKB-KW"/>
</dbReference>
<protein>
    <recommendedName>
        <fullName evidence="3">FAD:protein FMN transferase</fullName>
        <ecNumber evidence="2">2.7.1.180</ecNumber>
    </recommendedName>
    <alternativeName>
        <fullName evidence="9">Flavin transferase</fullName>
    </alternativeName>
</protein>
<evidence type="ECO:0000256" key="3">
    <source>
        <dbReference type="ARBA" id="ARBA00016337"/>
    </source>
</evidence>
<dbReference type="GO" id="GO:0046872">
    <property type="term" value="F:metal ion binding"/>
    <property type="evidence" value="ECO:0007669"/>
    <property type="project" value="UniProtKB-KW"/>
</dbReference>
<organism evidence="11">
    <name type="scientific">hydrothermal vent metagenome</name>
    <dbReference type="NCBI Taxonomy" id="652676"/>
    <lineage>
        <taxon>unclassified sequences</taxon>
        <taxon>metagenomes</taxon>
        <taxon>ecological metagenomes</taxon>
    </lineage>
</organism>
<keyword evidence="8" id="KW-0460">Magnesium</keyword>
<evidence type="ECO:0000256" key="8">
    <source>
        <dbReference type="ARBA" id="ARBA00022842"/>
    </source>
</evidence>